<evidence type="ECO:0000256" key="7">
    <source>
        <dbReference type="ARBA" id="ARBA00022840"/>
    </source>
</evidence>
<dbReference type="EMBL" id="PDNA01000010">
    <property type="protein sequence ID" value="PGH27106.1"/>
    <property type="molecule type" value="Genomic_DNA"/>
</dbReference>
<dbReference type="SUPFAM" id="SSF47616">
    <property type="entry name" value="GST C-terminal domain-like"/>
    <property type="match status" value="1"/>
</dbReference>
<keyword evidence="17" id="KW-1185">Reference proteome</keyword>
<accession>A0A2B7YZJ2</accession>
<dbReference type="OrthoDB" id="10250478at2759"/>
<evidence type="ECO:0000259" key="13">
    <source>
        <dbReference type="Pfam" id="PF00749"/>
    </source>
</evidence>
<dbReference type="SUPFAM" id="SSF50715">
    <property type="entry name" value="Ribosomal protein L25-like"/>
    <property type="match status" value="1"/>
</dbReference>
<dbReference type="PANTHER" id="PTHR43097">
    <property type="entry name" value="GLUTAMINE-TRNA LIGASE"/>
    <property type="match status" value="1"/>
</dbReference>
<keyword evidence="7 12" id="KW-0067">ATP-binding</keyword>
<feature type="domain" description="Glutamyl/glutaminyl-tRNA synthetase class Ib catalytic" evidence="13">
    <location>
        <begin position="100"/>
        <end position="259"/>
    </location>
</feature>
<evidence type="ECO:0000256" key="5">
    <source>
        <dbReference type="ARBA" id="ARBA00022598"/>
    </source>
</evidence>
<evidence type="ECO:0000256" key="8">
    <source>
        <dbReference type="ARBA" id="ARBA00022917"/>
    </source>
</evidence>
<dbReference type="Pfam" id="PF03950">
    <property type="entry name" value="tRNA-synt_1c_C"/>
    <property type="match status" value="1"/>
</dbReference>
<dbReference type="Pfam" id="PF00749">
    <property type="entry name" value="tRNA-synt_1c"/>
    <property type="match status" value="2"/>
</dbReference>
<evidence type="ECO:0000256" key="6">
    <source>
        <dbReference type="ARBA" id="ARBA00022741"/>
    </source>
</evidence>
<dbReference type="InterPro" id="IPR000924">
    <property type="entry name" value="Glu/Gln-tRNA-synth"/>
</dbReference>
<feature type="domain" description="Glutamyl/glutaminyl-tRNA synthetase class Ib anti-codon binding" evidence="14">
    <location>
        <begin position="378"/>
        <end position="454"/>
    </location>
</feature>
<keyword evidence="8 12" id="KW-0648">Protein biosynthesis</keyword>
<keyword evidence="4" id="KW-0963">Cytoplasm</keyword>
<keyword evidence="9 12" id="KW-0030">Aminoacyl-tRNA synthetase</keyword>
<evidence type="ECO:0000256" key="2">
    <source>
        <dbReference type="ARBA" id="ARBA00008927"/>
    </source>
</evidence>
<dbReference type="InterPro" id="IPR036282">
    <property type="entry name" value="Glutathione-S-Trfase_C_sf"/>
</dbReference>
<evidence type="ECO:0000256" key="9">
    <source>
        <dbReference type="ARBA" id="ARBA00023146"/>
    </source>
</evidence>
<dbReference type="GO" id="GO:0004818">
    <property type="term" value="F:glutamate-tRNA ligase activity"/>
    <property type="evidence" value="ECO:0007669"/>
    <property type="project" value="UniProtKB-EC"/>
</dbReference>
<dbReference type="InterPro" id="IPR011035">
    <property type="entry name" value="Ribosomal_bL25/Gln-tRNA_synth"/>
</dbReference>
<dbReference type="InterPro" id="IPR020056">
    <property type="entry name" value="Rbsml_bL25/Gln-tRNA_synth_N"/>
</dbReference>
<dbReference type="InterPro" id="IPR014729">
    <property type="entry name" value="Rossmann-like_a/b/a_fold"/>
</dbReference>
<keyword evidence="5 12" id="KW-0436">Ligase</keyword>
<dbReference type="FunFam" id="2.40.240.10:FF:000004">
    <property type="entry name" value="Glutamyl-tRNA synthetase, cytoplasmic"/>
    <property type="match status" value="1"/>
</dbReference>
<dbReference type="GO" id="GO:0006424">
    <property type="term" value="P:glutamyl-tRNA aminoacylation"/>
    <property type="evidence" value="ECO:0007669"/>
    <property type="project" value="TreeGrafter"/>
</dbReference>
<evidence type="ECO:0000256" key="11">
    <source>
        <dbReference type="ARBA" id="ARBA00048351"/>
    </source>
</evidence>
<proteinExistence type="inferred from homology"/>
<dbReference type="STRING" id="1447883.A0A2B7YZJ2"/>
<dbReference type="GO" id="GO:0005829">
    <property type="term" value="C:cytosol"/>
    <property type="evidence" value="ECO:0007669"/>
    <property type="project" value="TreeGrafter"/>
</dbReference>
<evidence type="ECO:0000256" key="1">
    <source>
        <dbReference type="ARBA" id="ARBA00004496"/>
    </source>
</evidence>
<comment type="catalytic activity">
    <reaction evidence="11">
        <text>tRNA(Glu) + L-glutamate + ATP = L-glutamyl-tRNA(Glu) + AMP + diphosphate</text>
        <dbReference type="Rhea" id="RHEA:23540"/>
        <dbReference type="Rhea" id="RHEA-COMP:9663"/>
        <dbReference type="Rhea" id="RHEA-COMP:9680"/>
        <dbReference type="ChEBI" id="CHEBI:29985"/>
        <dbReference type="ChEBI" id="CHEBI:30616"/>
        <dbReference type="ChEBI" id="CHEBI:33019"/>
        <dbReference type="ChEBI" id="CHEBI:78442"/>
        <dbReference type="ChEBI" id="CHEBI:78520"/>
        <dbReference type="ChEBI" id="CHEBI:456215"/>
        <dbReference type="EC" id="6.1.1.17"/>
    </reaction>
</comment>
<dbReference type="GO" id="GO:0005524">
    <property type="term" value="F:ATP binding"/>
    <property type="evidence" value="ECO:0007669"/>
    <property type="project" value="UniProtKB-KW"/>
</dbReference>
<dbReference type="SUPFAM" id="SSF52374">
    <property type="entry name" value="Nucleotidylyl transferase"/>
    <property type="match status" value="1"/>
</dbReference>
<feature type="domain" description="Glutamyl/glutaminyl-tRNA synthetase class Ib catalytic" evidence="13">
    <location>
        <begin position="261"/>
        <end position="375"/>
    </location>
</feature>
<evidence type="ECO:0000256" key="4">
    <source>
        <dbReference type="ARBA" id="ARBA00022490"/>
    </source>
</evidence>
<dbReference type="Proteomes" id="UP000224634">
    <property type="component" value="Unassembled WGS sequence"/>
</dbReference>
<dbReference type="Gene3D" id="2.40.240.10">
    <property type="entry name" value="Ribosomal Protein L25, Chain P"/>
    <property type="match status" value="1"/>
</dbReference>
<evidence type="ECO:0000256" key="10">
    <source>
        <dbReference type="ARBA" id="ARBA00030865"/>
    </source>
</evidence>
<reference evidence="16 17" key="1">
    <citation type="submission" date="2017-10" db="EMBL/GenBank/DDBJ databases">
        <title>Comparative genomics in systemic dimorphic fungi from Ajellomycetaceae.</title>
        <authorList>
            <person name="Munoz J.F."/>
            <person name="Mcewen J.G."/>
            <person name="Clay O.K."/>
            <person name="Cuomo C.A."/>
        </authorList>
    </citation>
    <scope>NUCLEOTIDE SEQUENCE [LARGE SCALE GENOMIC DNA]</scope>
    <source>
        <strain evidence="16 17">UAMH7299</strain>
    </source>
</reference>
<dbReference type="GO" id="GO:0017102">
    <property type="term" value="C:methionyl glutamyl tRNA synthetase complex"/>
    <property type="evidence" value="ECO:0007669"/>
    <property type="project" value="TreeGrafter"/>
</dbReference>
<evidence type="ECO:0000259" key="14">
    <source>
        <dbReference type="Pfam" id="PF03950"/>
    </source>
</evidence>
<comment type="subcellular location">
    <subcellularLocation>
        <location evidence="1">Cytoplasm</location>
    </subcellularLocation>
</comment>
<dbReference type="PROSITE" id="PS00178">
    <property type="entry name" value="AA_TRNA_LIGASE_I"/>
    <property type="match status" value="1"/>
</dbReference>
<comment type="similarity">
    <text evidence="2">Belongs to the class-I aminoacyl-tRNA synthetase family. Glutamate--tRNA ligase type 2 subfamily.</text>
</comment>
<dbReference type="InterPro" id="IPR050132">
    <property type="entry name" value="Gln/Glu-tRNA_Ligase"/>
</dbReference>
<dbReference type="InterPro" id="IPR020058">
    <property type="entry name" value="Glu/Gln-tRNA-synth_Ib_cat-dom"/>
</dbReference>
<dbReference type="Gene3D" id="3.90.800.10">
    <property type="entry name" value="Glutamyl-tRNA Synthetase, Domain 3"/>
    <property type="match status" value="1"/>
</dbReference>
<protein>
    <recommendedName>
        <fullName evidence="3">glutamate--tRNA ligase</fullName>
        <ecNumber evidence="3">6.1.1.17</ecNumber>
    </recommendedName>
    <alternativeName>
        <fullName evidence="10">Glutamyl-tRNA synthetase</fullName>
    </alternativeName>
</protein>
<dbReference type="InterPro" id="IPR001412">
    <property type="entry name" value="aa-tRNA-synth_I_CS"/>
</dbReference>
<dbReference type="InterPro" id="IPR049437">
    <property type="entry name" value="tRNA-synt_1c_C2"/>
</dbReference>
<gene>
    <name evidence="16" type="ORF">AJ80_01293</name>
</gene>
<keyword evidence="6 12" id="KW-0547">Nucleotide-binding</keyword>
<evidence type="ECO:0000313" key="17">
    <source>
        <dbReference type="Proteomes" id="UP000224634"/>
    </source>
</evidence>
<sequence length="562" mass="63708">MGPSSLTTLYKIVSERISMCFKQVLEWVTRSLDLTPSDFKAVDRPLTELEHHLTLRSYIVGYSMGLADMVVWGATSGNKKGVAGSAAGASYDIGLDMECIVIRFPPEPSGYLHIGHAKAALLNDYFAHKQAGGMLLYRFDDTNPSKGNAEFQDAILHDLGLLGTTPEKVTYSSDNFQLMYELCVKLISSGDAYADDTDKDTMNNERREGIASKHRDMSAEDSLAHFEEMKLGSSGWCIRAKISVDNPNKELRDPVIYRYYIEGVTYALRTNEYRDRNPQYIWIQKALGLLEVTFWDFSRMNFVRTVLSKRKLGVLVEKGAVWGWDDPRMSTIRGIRRRGMTIPALREFVLKQGLSRNVVNLDWTSLWATNKKFIDPIAPRFTAVLKENMVVATVGGGITAVADDKPKHPKNSSLSTKRVVYSSNICFDQVDPASFMENEEITLMNWGNTFVRQISQIRSPLGWRCPEKKATWLSQDQTLVPVELLDFDHIITKEKLEKDNDILPFINWKSEFRSHAWADCNIAELVEDDIIQFERKGYCRVDRAFREGLPAVLFSIPTGKTS</sequence>
<dbReference type="Pfam" id="PF20974">
    <property type="entry name" value="tRNA-synt_1c_C2"/>
    <property type="match status" value="1"/>
</dbReference>
<dbReference type="PANTHER" id="PTHR43097:SF5">
    <property type="entry name" value="GLUTAMATE--TRNA LIGASE"/>
    <property type="match status" value="1"/>
</dbReference>
<dbReference type="AlphaFoldDB" id="A0A2B7YZJ2"/>
<name>A0A2B7YZJ2_POLH7</name>
<evidence type="ECO:0000259" key="15">
    <source>
        <dbReference type="Pfam" id="PF20974"/>
    </source>
</evidence>
<feature type="domain" description="tRNA synthetases class I (E and Q) anti-codon binding" evidence="15">
    <location>
        <begin position="471"/>
        <end position="542"/>
    </location>
</feature>
<comment type="caution">
    <text evidence="16">The sequence shown here is derived from an EMBL/GenBank/DDBJ whole genome shotgun (WGS) entry which is preliminary data.</text>
</comment>
<evidence type="ECO:0000256" key="3">
    <source>
        <dbReference type="ARBA" id="ARBA00012835"/>
    </source>
</evidence>
<dbReference type="PRINTS" id="PR00987">
    <property type="entry name" value="TRNASYNTHGLU"/>
</dbReference>
<dbReference type="Gene3D" id="1.20.1050.10">
    <property type="match status" value="1"/>
</dbReference>
<dbReference type="Gene3D" id="3.40.50.620">
    <property type="entry name" value="HUPs"/>
    <property type="match status" value="2"/>
</dbReference>
<dbReference type="InterPro" id="IPR020059">
    <property type="entry name" value="Glu/Gln-tRNA-synth_Ib_codon-bd"/>
</dbReference>
<dbReference type="EC" id="6.1.1.17" evidence="3"/>
<evidence type="ECO:0000256" key="12">
    <source>
        <dbReference type="RuleBase" id="RU363037"/>
    </source>
</evidence>
<organism evidence="16 17">
    <name type="scientific">Polytolypa hystricis (strain UAMH7299)</name>
    <dbReference type="NCBI Taxonomy" id="1447883"/>
    <lineage>
        <taxon>Eukaryota</taxon>
        <taxon>Fungi</taxon>
        <taxon>Dikarya</taxon>
        <taxon>Ascomycota</taxon>
        <taxon>Pezizomycotina</taxon>
        <taxon>Eurotiomycetes</taxon>
        <taxon>Eurotiomycetidae</taxon>
        <taxon>Onygenales</taxon>
        <taxon>Onygenales incertae sedis</taxon>
        <taxon>Polytolypa</taxon>
    </lineage>
</organism>
<evidence type="ECO:0000313" key="16">
    <source>
        <dbReference type="EMBL" id="PGH27106.1"/>
    </source>
</evidence>